<proteinExistence type="predicted"/>
<evidence type="ECO:0000313" key="3">
    <source>
        <dbReference type="Proteomes" id="UP001610818"/>
    </source>
</evidence>
<evidence type="ECO:0000313" key="2">
    <source>
        <dbReference type="EMBL" id="MFH8547439.1"/>
    </source>
</evidence>
<feature type="compositionally biased region" description="Polar residues" evidence="1">
    <location>
        <begin position="36"/>
        <end position="48"/>
    </location>
</feature>
<sequence>MPVVTALVTGAALLLTACGGSGSDDSSDKIEGAGQGDSTPAPSKSGSKTPDVDRPKITLPKSFDLPFEGWTSSDPAKQAVLDDGKEHLRAGYAAIIAKDPDAESLAFYDTTAGLSQDQRWIRTYTDKDLTVFGKLPVFDPEVTLTGEKESKATLTYCTDESKAYSKERKSGKTEGNPAGTAPEVFYTLTLAKNAEGVWQTVSTYSKRGGCSR</sequence>
<dbReference type="EMBL" id="JBIRGQ010000004">
    <property type="protein sequence ID" value="MFH8547439.1"/>
    <property type="molecule type" value="Genomic_DNA"/>
</dbReference>
<organism evidence="2 3">
    <name type="scientific">Streptomyces longisporoflavus</name>
    <dbReference type="NCBI Taxonomy" id="28044"/>
    <lineage>
        <taxon>Bacteria</taxon>
        <taxon>Bacillati</taxon>
        <taxon>Actinomycetota</taxon>
        <taxon>Actinomycetes</taxon>
        <taxon>Kitasatosporales</taxon>
        <taxon>Streptomycetaceae</taxon>
        <taxon>Streptomyces</taxon>
    </lineage>
</organism>
<accession>A0ABW7QR22</accession>
<dbReference type="RefSeq" id="WP_397713610.1">
    <property type="nucleotide sequence ID" value="NZ_JBIRGN010000004.1"/>
</dbReference>
<gene>
    <name evidence="2" type="ORF">ACH4F9_20760</name>
</gene>
<dbReference type="Proteomes" id="UP001610818">
    <property type="component" value="Unassembled WGS sequence"/>
</dbReference>
<reference evidence="2 3" key="1">
    <citation type="submission" date="2024-10" db="EMBL/GenBank/DDBJ databases">
        <title>The Natural Products Discovery Center: Release of the First 8490 Sequenced Strains for Exploring Actinobacteria Biosynthetic Diversity.</title>
        <authorList>
            <person name="Kalkreuter E."/>
            <person name="Kautsar S.A."/>
            <person name="Yang D."/>
            <person name="Bader C.D."/>
            <person name="Teijaro C.N."/>
            <person name="Fluegel L."/>
            <person name="Davis C.M."/>
            <person name="Simpson J.R."/>
            <person name="Lauterbach L."/>
            <person name="Steele A.D."/>
            <person name="Gui C."/>
            <person name="Meng S."/>
            <person name="Li G."/>
            <person name="Viehrig K."/>
            <person name="Ye F."/>
            <person name="Su P."/>
            <person name="Kiefer A.F."/>
            <person name="Nichols A."/>
            <person name="Cepeda A.J."/>
            <person name="Yan W."/>
            <person name="Fan B."/>
            <person name="Jiang Y."/>
            <person name="Adhikari A."/>
            <person name="Zheng C.-J."/>
            <person name="Schuster L."/>
            <person name="Cowan T.M."/>
            <person name="Smanski M.J."/>
            <person name="Chevrette M.G."/>
            <person name="De Carvalho L.P.S."/>
            <person name="Shen B."/>
        </authorList>
    </citation>
    <scope>NUCLEOTIDE SEQUENCE [LARGE SCALE GENOMIC DNA]</scope>
    <source>
        <strain evidence="2 3">NPDC017990</strain>
    </source>
</reference>
<comment type="caution">
    <text evidence="2">The sequence shown here is derived from an EMBL/GenBank/DDBJ whole genome shotgun (WGS) entry which is preliminary data.</text>
</comment>
<evidence type="ECO:0008006" key="4">
    <source>
        <dbReference type="Google" id="ProtNLM"/>
    </source>
</evidence>
<feature type="region of interest" description="Disordered" evidence="1">
    <location>
        <begin position="19"/>
        <end position="60"/>
    </location>
</feature>
<evidence type="ECO:0000256" key="1">
    <source>
        <dbReference type="SAM" id="MobiDB-lite"/>
    </source>
</evidence>
<protein>
    <recommendedName>
        <fullName evidence="4">Lipoprotein</fullName>
    </recommendedName>
</protein>
<name>A0ABW7QR22_9ACTN</name>
<keyword evidence="3" id="KW-1185">Reference proteome</keyword>